<name>B4VJZ9_9CYAN</name>
<keyword evidence="2" id="KW-1185">Reference proteome</keyword>
<dbReference type="STRING" id="118168.MC7420_3058"/>
<protein>
    <submittedName>
        <fullName evidence="1">Uncharacterized protein</fullName>
    </submittedName>
</protein>
<reference evidence="1 2" key="1">
    <citation type="submission" date="2008-07" db="EMBL/GenBank/DDBJ databases">
        <authorList>
            <person name="Tandeau de Marsac N."/>
            <person name="Ferriera S."/>
            <person name="Johnson J."/>
            <person name="Kravitz S."/>
            <person name="Beeson K."/>
            <person name="Sutton G."/>
            <person name="Rogers Y.-H."/>
            <person name="Friedman R."/>
            <person name="Frazier M."/>
            <person name="Venter J.C."/>
        </authorList>
    </citation>
    <scope>NUCLEOTIDE SEQUENCE [LARGE SCALE GENOMIC DNA]</scope>
    <source>
        <strain evidence="1 2">PCC 7420</strain>
    </source>
</reference>
<gene>
    <name evidence="1" type="ORF">MC7420_3058</name>
</gene>
<accession>B4VJZ9</accession>
<evidence type="ECO:0000313" key="1">
    <source>
        <dbReference type="EMBL" id="EDX77734.1"/>
    </source>
</evidence>
<organism evidence="1 2">
    <name type="scientific">Coleofasciculus chthonoplastes PCC 7420</name>
    <dbReference type="NCBI Taxonomy" id="118168"/>
    <lineage>
        <taxon>Bacteria</taxon>
        <taxon>Bacillati</taxon>
        <taxon>Cyanobacteriota</taxon>
        <taxon>Cyanophyceae</taxon>
        <taxon>Coleofasciculales</taxon>
        <taxon>Coleofasciculaceae</taxon>
        <taxon>Coleofasciculus</taxon>
    </lineage>
</organism>
<dbReference type="EMBL" id="DS989843">
    <property type="protein sequence ID" value="EDX77734.1"/>
    <property type="molecule type" value="Genomic_DNA"/>
</dbReference>
<dbReference type="HOGENOM" id="CLU_3342507_0_0_3"/>
<evidence type="ECO:0000313" key="2">
    <source>
        <dbReference type="Proteomes" id="UP000003835"/>
    </source>
</evidence>
<proteinExistence type="predicted"/>
<dbReference type="AlphaFoldDB" id="B4VJZ9"/>
<dbReference type="Proteomes" id="UP000003835">
    <property type="component" value="Unassembled WGS sequence"/>
</dbReference>
<sequence>MQASKLHETLNTKPLLNTVKINQGTHGLWGIQTPSVW</sequence>